<gene>
    <name evidence="2" type="ORF">P5673_011615</name>
</gene>
<reference evidence="2" key="2">
    <citation type="journal article" date="2023" name="Science">
        <title>Genomic signatures of disease resistance in endangered staghorn corals.</title>
        <authorList>
            <person name="Vollmer S.V."/>
            <person name="Selwyn J.D."/>
            <person name="Despard B.A."/>
            <person name="Roesel C.L."/>
        </authorList>
    </citation>
    <scope>NUCLEOTIDE SEQUENCE</scope>
    <source>
        <strain evidence="2">K2</strain>
    </source>
</reference>
<sequence>DFFHCGITDIKKEELHAYTNLESLRFTRSQETSDSYGKMGAGRKSSLLQKLVQNQPVIEVLPTIPGHYDGRKVDFATKENTYRASDKSVLINNKKRFDKIDALPVDAKDSANPLREKMAKKLHTVQVLPVLPKNFVLGQLKRKADSPDSNTESEKGALAGEQKIYEKIEVSPLKSTEKKTSPLTSTMGKKPDALGVPLAATSSASVPKKTMLGVKQLVGSRSKSDRSVVVDSKERPQGSQSPPTQAKSSLAIGEESGVLDSNKIQKDEYKIDSEGEKSLVETVRQRRLSLSHSFHDMSSNSSLSEGETVAPHRKKKKRTKRRSSPSLEGAFEPAEILRKSESRESIKERIKDRRRMSQGLPELSKSSASSLEEDGEGTFIDVGSSHDEIKRDLIDSTKKRRRTSQGLPLSAQSSTSNSEGEEVVKSRDTHGVETQELGGSHILIEGVKNVIKKIVTAVKLPGMFISGQGTSATSRNSLSSTDIVHVKVEDAEDVEIDSESEKERGRESDNESASFHSLGVGEDETD</sequence>
<protein>
    <submittedName>
        <fullName evidence="2">Uncharacterized protein</fullName>
    </submittedName>
</protein>
<organism evidence="2 3">
    <name type="scientific">Acropora cervicornis</name>
    <name type="common">Staghorn coral</name>
    <dbReference type="NCBI Taxonomy" id="6130"/>
    <lineage>
        <taxon>Eukaryota</taxon>
        <taxon>Metazoa</taxon>
        <taxon>Cnidaria</taxon>
        <taxon>Anthozoa</taxon>
        <taxon>Hexacorallia</taxon>
        <taxon>Scleractinia</taxon>
        <taxon>Astrocoeniina</taxon>
        <taxon>Acroporidae</taxon>
        <taxon>Acropora</taxon>
    </lineage>
</organism>
<feature type="region of interest" description="Disordered" evidence="1">
    <location>
        <begin position="169"/>
        <end position="194"/>
    </location>
</feature>
<feature type="region of interest" description="Disordered" evidence="1">
    <location>
        <begin position="215"/>
        <end position="437"/>
    </location>
</feature>
<feature type="region of interest" description="Disordered" evidence="1">
    <location>
        <begin position="141"/>
        <end position="160"/>
    </location>
</feature>
<feature type="compositionally biased region" description="Basic and acidic residues" evidence="1">
    <location>
        <begin position="384"/>
        <end position="397"/>
    </location>
</feature>
<feature type="non-terminal residue" evidence="2">
    <location>
        <position position="1"/>
    </location>
</feature>
<dbReference type="Proteomes" id="UP001249851">
    <property type="component" value="Unassembled WGS sequence"/>
</dbReference>
<feature type="compositionally biased region" description="Basic and acidic residues" evidence="1">
    <location>
        <begin position="263"/>
        <end position="279"/>
    </location>
</feature>
<reference evidence="2" key="1">
    <citation type="journal article" date="2023" name="G3 (Bethesda)">
        <title>Whole genome assembly and annotation of the endangered Caribbean coral Acropora cervicornis.</title>
        <authorList>
            <person name="Selwyn J.D."/>
            <person name="Vollmer S.V."/>
        </authorList>
    </citation>
    <scope>NUCLEOTIDE SEQUENCE</scope>
    <source>
        <strain evidence="2">K2</strain>
    </source>
</reference>
<dbReference type="AlphaFoldDB" id="A0AAD9QP84"/>
<feature type="compositionally biased region" description="Basic and acidic residues" evidence="1">
    <location>
        <begin position="169"/>
        <end position="180"/>
    </location>
</feature>
<proteinExistence type="predicted"/>
<accession>A0AAD9QP84</accession>
<feature type="compositionally biased region" description="Polar residues" evidence="1">
    <location>
        <begin position="404"/>
        <end position="418"/>
    </location>
</feature>
<feature type="region of interest" description="Disordered" evidence="1">
    <location>
        <begin position="489"/>
        <end position="526"/>
    </location>
</feature>
<evidence type="ECO:0000313" key="3">
    <source>
        <dbReference type="Proteomes" id="UP001249851"/>
    </source>
</evidence>
<feature type="compositionally biased region" description="Basic and acidic residues" evidence="1">
    <location>
        <begin position="335"/>
        <end position="351"/>
    </location>
</feature>
<feature type="compositionally biased region" description="Polar residues" evidence="1">
    <location>
        <begin position="237"/>
        <end position="248"/>
    </location>
</feature>
<evidence type="ECO:0000256" key="1">
    <source>
        <dbReference type="SAM" id="MobiDB-lite"/>
    </source>
</evidence>
<feature type="compositionally biased region" description="Low complexity" evidence="1">
    <location>
        <begin position="288"/>
        <end position="304"/>
    </location>
</feature>
<feature type="compositionally biased region" description="Basic and acidic residues" evidence="1">
    <location>
        <begin position="222"/>
        <end position="236"/>
    </location>
</feature>
<evidence type="ECO:0000313" key="2">
    <source>
        <dbReference type="EMBL" id="KAK2564908.1"/>
    </source>
</evidence>
<feature type="compositionally biased region" description="Basic residues" evidence="1">
    <location>
        <begin position="311"/>
        <end position="323"/>
    </location>
</feature>
<keyword evidence="3" id="KW-1185">Reference proteome</keyword>
<name>A0AAD9QP84_ACRCE</name>
<feature type="compositionally biased region" description="Low complexity" evidence="1">
    <location>
        <begin position="360"/>
        <end position="370"/>
    </location>
</feature>
<feature type="compositionally biased region" description="Basic and acidic residues" evidence="1">
    <location>
        <begin position="422"/>
        <end position="433"/>
    </location>
</feature>
<dbReference type="EMBL" id="JARQWQ010000021">
    <property type="protein sequence ID" value="KAK2564908.1"/>
    <property type="molecule type" value="Genomic_DNA"/>
</dbReference>
<comment type="caution">
    <text evidence="2">The sequence shown here is derived from an EMBL/GenBank/DDBJ whole genome shotgun (WGS) entry which is preliminary data.</text>
</comment>
<feature type="compositionally biased region" description="Basic and acidic residues" evidence="1">
    <location>
        <begin position="499"/>
        <end position="509"/>
    </location>
</feature>